<sequence>MNNRNKYVQVAGSSQGLTSSDEVVQDVLNTFTDLRHYSREIENELRSTENKSVKVYIKESENISNLHAQITACDTILERMENMLLTFQSDLSSISKEILTLQKKSISMSQELTNRQAIRGQLSQFIDDISVPETLIVDIMDLSVTDKEFLTKLQLLSHKIGFIKEQSFRDTKSCLDVKDVLEKLQIKAISKIRTYLLEQISKFRKPMTNYQIPQNTLLKYKSHYEFLLLNERNTAEEVCNEYVDTMSKIYYSYFKSYEGRIMKLLFDESTTKDDLMGIEDTASRSLFTNRSLKHKATVFTIGNRGDVLAQQLEAPIIVPHAESKNKYSYEAIFRSIQYALVDNACREYLFVSEYFMVQNQAAMQLFSKIMGKTLALLQKNAEVYIGACYDSIAIFLCFHLVLRYKIMCHKRCVPALDDYWDTLESILLPRFEYILRLNINSIRDCDVTKFNLEKGPHYIARRYAEFSAAIVSISENFPNELITKLLAELQEEVEMFIFRMAGAFTERKDQLIFLINNYDMILNVIMERTRDNCKEAETFKSRLSAKSGEYAEQILFPHFGEMIQYVKECEHYFEQAKLDELKRMESKSLSIVLNFSETWKKSLEDLNREVLLSFPNLVTGASLLQLALTQLVQYYHRFHKLLAPNIRSQLVNIHHIMVEMKKYKTQF</sequence>
<keyword evidence="10" id="KW-1185">Reference proteome</keyword>
<dbReference type="Pfam" id="PF20655">
    <property type="entry name" value="Vps52_C"/>
    <property type="match status" value="1"/>
</dbReference>
<organism evidence="9 10">
    <name type="scientific">Hypothenemus hampei</name>
    <name type="common">Coffee berry borer</name>
    <dbReference type="NCBI Taxonomy" id="57062"/>
    <lineage>
        <taxon>Eukaryota</taxon>
        <taxon>Metazoa</taxon>
        <taxon>Ecdysozoa</taxon>
        <taxon>Arthropoda</taxon>
        <taxon>Hexapoda</taxon>
        <taxon>Insecta</taxon>
        <taxon>Pterygota</taxon>
        <taxon>Neoptera</taxon>
        <taxon>Endopterygota</taxon>
        <taxon>Coleoptera</taxon>
        <taxon>Polyphaga</taxon>
        <taxon>Cucujiformia</taxon>
        <taxon>Curculionidae</taxon>
        <taxon>Scolytinae</taxon>
        <taxon>Hypothenemus</taxon>
    </lineage>
</organism>
<dbReference type="EMBL" id="JBDJPC010000009">
    <property type="protein sequence ID" value="KAL1491499.1"/>
    <property type="molecule type" value="Genomic_DNA"/>
</dbReference>
<evidence type="ECO:0000256" key="4">
    <source>
        <dbReference type="ARBA" id="ARBA00022448"/>
    </source>
</evidence>
<dbReference type="InterPro" id="IPR048319">
    <property type="entry name" value="Vps52_CC"/>
</dbReference>
<proteinExistence type="inferred from homology"/>
<accession>A0ABD1EA08</accession>
<keyword evidence="6" id="KW-0333">Golgi apparatus</keyword>
<dbReference type="GO" id="GO:0005794">
    <property type="term" value="C:Golgi apparatus"/>
    <property type="evidence" value="ECO:0007669"/>
    <property type="project" value="UniProtKB-SubCell"/>
</dbReference>
<evidence type="ECO:0000256" key="1">
    <source>
        <dbReference type="ARBA" id="ARBA00004601"/>
    </source>
</evidence>
<evidence type="ECO:0000256" key="3">
    <source>
        <dbReference type="ARBA" id="ARBA00017083"/>
    </source>
</evidence>
<dbReference type="InterPro" id="IPR007258">
    <property type="entry name" value="Vps52"/>
</dbReference>
<evidence type="ECO:0000259" key="7">
    <source>
        <dbReference type="Pfam" id="PF04129"/>
    </source>
</evidence>
<evidence type="ECO:0000256" key="2">
    <source>
        <dbReference type="ARBA" id="ARBA00008180"/>
    </source>
</evidence>
<gene>
    <name evidence="9" type="ORF">ABEB36_012088</name>
</gene>
<comment type="subcellular location">
    <subcellularLocation>
        <location evidence="1">Golgi apparatus</location>
        <location evidence="1">trans-Golgi network</location>
    </subcellularLocation>
</comment>
<protein>
    <recommendedName>
        <fullName evidence="3">Vacuolar protein sorting-associated protein 52 homolog</fullName>
    </recommendedName>
</protein>
<keyword evidence="4" id="KW-0813">Transport</keyword>
<dbReference type="Proteomes" id="UP001566132">
    <property type="component" value="Unassembled WGS sequence"/>
</dbReference>
<dbReference type="PANTHER" id="PTHR14190:SF7">
    <property type="entry name" value="VACUOLAR PROTEIN SORTING-ASSOCIATED PROTEIN 52 HOMOLOG"/>
    <property type="match status" value="1"/>
</dbReference>
<dbReference type="AlphaFoldDB" id="A0ABD1EA08"/>
<evidence type="ECO:0000259" key="8">
    <source>
        <dbReference type="Pfam" id="PF20655"/>
    </source>
</evidence>
<name>A0ABD1EA08_HYPHA</name>
<evidence type="ECO:0000256" key="6">
    <source>
        <dbReference type="ARBA" id="ARBA00023034"/>
    </source>
</evidence>
<dbReference type="PANTHER" id="PTHR14190">
    <property type="entry name" value="SUPPRESSOR OF ACTIN MUTATIONS 2/VACUOLAR PROTEIN SORTING 52"/>
    <property type="match status" value="1"/>
</dbReference>
<dbReference type="Pfam" id="PF04129">
    <property type="entry name" value="Vps52_CC"/>
    <property type="match status" value="1"/>
</dbReference>
<dbReference type="GO" id="GO:0015031">
    <property type="term" value="P:protein transport"/>
    <property type="evidence" value="ECO:0007669"/>
    <property type="project" value="UniProtKB-KW"/>
</dbReference>
<evidence type="ECO:0000256" key="5">
    <source>
        <dbReference type="ARBA" id="ARBA00022927"/>
    </source>
</evidence>
<feature type="domain" description="Vps52 C-terminal" evidence="8">
    <location>
        <begin position="244"/>
        <end position="550"/>
    </location>
</feature>
<comment type="similarity">
    <text evidence="2">Belongs to the VPS52 family.</text>
</comment>
<dbReference type="InterPro" id="IPR048361">
    <property type="entry name" value="Vps52_C"/>
</dbReference>
<evidence type="ECO:0000313" key="9">
    <source>
        <dbReference type="EMBL" id="KAL1491499.1"/>
    </source>
</evidence>
<feature type="domain" description="Vps52 coiled-coil" evidence="7">
    <location>
        <begin position="56"/>
        <end position="227"/>
    </location>
</feature>
<keyword evidence="5" id="KW-0653">Protein transport</keyword>
<evidence type="ECO:0000313" key="10">
    <source>
        <dbReference type="Proteomes" id="UP001566132"/>
    </source>
</evidence>
<comment type="caution">
    <text evidence="9">The sequence shown here is derived from an EMBL/GenBank/DDBJ whole genome shotgun (WGS) entry which is preliminary data.</text>
</comment>
<reference evidence="9 10" key="1">
    <citation type="submission" date="2024-05" db="EMBL/GenBank/DDBJ databases">
        <title>Genetic variation in Jamaican populations of the coffee berry borer (Hypothenemus hampei).</title>
        <authorList>
            <person name="Errbii M."/>
            <person name="Myrie A."/>
        </authorList>
    </citation>
    <scope>NUCLEOTIDE SEQUENCE [LARGE SCALE GENOMIC DNA]</scope>
    <source>
        <strain evidence="9">JA-Hopewell-2020-01-JO</strain>
        <tissue evidence="9">Whole body</tissue>
    </source>
</reference>